<gene>
    <name evidence="9" type="ORF">MGAL_10B088036</name>
</gene>
<dbReference type="InterPro" id="IPR013149">
    <property type="entry name" value="ADH-like_C"/>
</dbReference>
<dbReference type="EC" id="1.1.1.284" evidence="9"/>
<dbReference type="GO" id="GO:0005829">
    <property type="term" value="C:cytosol"/>
    <property type="evidence" value="ECO:0007669"/>
    <property type="project" value="TreeGrafter"/>
</dbReference>
<evidence type="ECO:0000256" key="1">
    <source>
        <dbReference type="ARBA" id="ARBA00001947"/>
    </source>
</evidence>
<keyword evidence="3 6" id="KW-0862">Zinc</keyword>
<dbReference type="EMBL" id="UYJE01002956">
    <property type="protein sequence ID" value="VDI15223.1"/>
    <property type="molecule type" value="Genomic_DNA"/>
</dbReference>
<evidence type="ECO:0000256" key="6">
    <source>
        <dbReference type="RuleBase" id="RU361277"/>
    </source>
</evidence>
<name>A0A8B6D7G1_MYTGA</name>
<evidence type="ECO:0000313" key="10">
    <source>
        <dbReference type="Proteomes" id="UP000596742"/>
    </source>
</evidence>
<keyword evidence="10" id="KW-1185">Reference proteome</keyword>
<dbReference type="Pfam" id="PF00107">
    <property type="entry name" value="ADH_zinc_N"/>
    <property type="match status" value="1"/>
</dbReference>
<dbReference type="PROSITE" id="PS00059">
    <property type="entry name" value="ADH_ZINC"/>
    <property type="match status" value="1"/>
</dbReference>
<evidence type="ECO:0000256" key="5">
    <source>
        <dbReference type="ARBA" id="ARBA00023027"/>
    </source>
</evidence>
<evidence type="ECO:0000259" key="8">
    <source>
        <dbReference type="Pfam" id="PF08240"/>
    </source>
</evidence>
<dbReference type="Pfam" id="PF08240">
    <property type="entry name" value="ADH_N"/>
    <property type="match status" value="1"/>
</dbReference>
<dbReference type="InterPro" id="IPR036291">
    <property type="entry name" value="NAD(P)-bd_dom_sf"/>
</dbReference>
<comment type="similarity">
    <text evidence="6">Belongs to the zinc-containing alcohol dehydrogenase family.</text>
</comment>
<dbReference type="InterPro" id="IPR002328">
    <property type="entry name" value="ADH_Zn_CS"/>
</dbReference>
<evidence type="ECO:0000256" key="4">
    <source>
        <dbReference type="ARBA" id="ARBA00023002"/>
    </source>
</evidence>
<evidence type="ECO:0000313" key="9">
    <source>
        <dbReference type="EMBL" id="VDI15223.1"/>
    </source>
</evidence>
<evidence type="ECO:0000256" key="2">
    <source>
        <dbReference type="ARBA" id="ARBA00022723"/>
    </source>
</evidence>
<dbReference type="GO" id="GO:0046294">
    <property type="term" value="P:formaldehyde catabolic process"/>
    <property type="evidence" value="ECO:0007669"/>
    <property type="project" value="TreeGrafter"/>
</dbReference>
<dbReference type="SUPFAM" id="SSF50129">
    <property type="entry name" value="GroES-like"/>
    <property type="match status" value="2"/>
</dbReference>
<dbReference type="Gene3D" id="3.40.50.720">
    <property type="entry name" value="NAD(P)-binding Rossmann-like Domain"/>
    <property type="match status" value="1"/>
</dbReference>
<keyword evidence="4 9" id="KW-0560">Oxidoreductase</keyword>
<dbReference type="InterPro" id="IPR011032">
    <property type="entry name" value="GroES-like_sf"/>
</dbReference>
<protein>
    <submittedName>
        <fullName evidence="9">S-(Hydroxymethyl)glutathione dehydrogenase / alcohol dehydrogenase</fullName>
        <ecNumber evidence="9">1.1.1.284</ecNumber>
    </submittedName>
</protein>
<accession>A0A8B6D7G1</accession>
<dbReference type="FunFam" id="3.40.50.720:FF:000003">
    <property type="entry name" value="S-(hydroxymethyl)glutathione dehydrogenase"/>
    <property type="match status" value="1"/>
</dbReference>
<keyword evidence="2 6" id="KW-0479">Metal-binding</keyword>
<dbReference type="OrthoDB" id="417550at2759"/>
<dbReference type="InterPro" id="IPR013154">
    <property type="entry name" value="ADH-like_N"/>
</dbReference>
<dbReference type="GO" id="GO:0051903">
    <property type="term" value="F:S-(hydroxymethyl)glutathione dehydrogenase [NAD(P)+] activity"/>
    <property type="evidence" value="ECO:0007669"/>
    <property type="project" value="UniProtKB-EC"/>
</dbReference>
<organism evidence="9 10">
    <name type="scientific">Mytilus galloprovincialis</name>
    <name type="common">Mediterranean mussel</name>
    <dbReference type="NCBI Taxonomy" id="29158"/>
    <lineage>
        <taxon>Eukaryota</taxon>
        <taxon>Metazoa</taxon>
        <taxon>Spiralia</taxon>
        <taxon>Lophotrochozoa</taxon>
        <taxon>Mollusca</taxon>
        <taxon>Bivalvia</taxon>
        <taxon>Autobranchia</taxon>
        <taxon>Pteriomorphia</taxon>
        <taxon>Mytilida</taxon>
        <taxon>Mytiloidea</taxon>
        <taxon>Mytilidae</taxon>
        <taxon>Mytilinae</taxon>
        <taxon>Mytilus</taxon>
    </lineage>
</organism>
<dbReference type="Gene3D" id="3.90.180.10">
    <property type="entry name" value="Medium-chain alcohol dehydrogenases, catalytic domain"/>
    <property type="match status" value="1"/>
</dbReference>
<dbReference type="PANTHER" id="PTHR43880:SF12">
    <property type="entry name" value="ALCOHOL DEHYDROGENASE CLASS-3"/>
    <property type="match status" value="1"/>
</dbReference>
<dbReference type="SUPFAM" id="SSF51735">
    <property type="entry name" value="NAD(P)-binding Rossmann-fold domains"/>
    <property type="match status" value="1"/>
</dbReference>
<proteinExistence type="inferred from homology"/>
<dbReference type="GO" id="GO:0008270">
    <property type="term" value="F:zinc ion binding"/>
    <property type="evidence" value="ECO:0007669"/>
    <property type="project" value="InterPro"/>
</dbReference>
<dbReference type="AlphaFoldDB" id="A0A8B6D7G1"/>
<reference evidence="9" key="1">
    <citation type="submission" date="2018-11" db="EMBL/GenBank/DDBJ databases">
        <authorList>
            <person name="Alioto T."/>
            <person name="Alioto T."/>
        </authorList>
    </citation>
    <scope>NUCLEOTIDE SEQUENCE</scope>
</reference>
<dbReference type="FunFam" id="3.90.180.10:FF:000067">
    <property type="entry name" value="alcohol dehydrogenase 1-like isoform X1"/>
    <property type="match status" value="1"/>
</dbReference>
<evidence type="ECO:0000256" key="3">
    <source>
        <dbReference type="ARBA" id="ARBA00022833"/>
    </source>
</evidence>
<sequence length="370" mass="39890">MADTKSKPIQCKAAVCWEAGKPLSIETVEVAPPKNGEVRVKVLYTGVCHSDLSILNGSLKIGQMPIILGHEGAGIIESVGSGVTDCKKGDHVVMLWLPQCNQCKSCKSGKTNLCDEFLGGTHGLGTMLDGTTRFTCMGKQIHHFLDCSTFSQYIVVPEMSVCKIETSAPLDKVCLLGCGIATGYGSALNTAKVKPGSTCAIWGLGAIGMAVIMGCRKAGASRIIGIDINPDKFKQGKAFGMTEGVNPKDHDKPLHEVLTEMTGGGLDYTFECIGNVKCMQTAFESTHKGWGKTIIIGVAPDTDEFCTKPFNFAMDYKGKDDVPGLVESYKNGEVLLDEFVTHKMALDKVNEAFDLMRESKSLRTVLNMWE</sequence>
<evidence type="ECO:0000259" key="7">
    <source>
        <dbReference type="Pfam" id="PF00107"/>
    </source>
</evidence>
<keyword evidence="5" id="KW-0520">NAD</keyword>
<comment type="cofactor">
    <cofactor evidence="1 6">
        <name>Zn(2+)</name>
        <dbReference type="ChEBI" id="CHEBI:29105"/>
    </cofactor>
</comment>
<comment type="caution">
    <text evidence="9">The sequence shown here is derived from an EMBL/GenBank/DDBJ whole genome shotgun (WGS) entry which is preliminary data.</text>
</comment>
<dbReference type="PANTHER" id="PTHR43880">
    <property type="entry name" value="ALCOHOL DEHYDROGENASE"/>
    <property type="match status" value="1"/>
</dbReference>
<dbReference type="Proteomes" id="UP000596742">
    <property type="component" value="Unassembled WGS sequence"/>
</dbReference>
<feature type="domain" description="Alcohol dehydrogenase-like C-terminal" evidence="7">
    <location>
        <begin position="206"/>
        <end position="307"/>
    </location>
</feature>
<feature type="domain" description="Alcohol dehydrogenase-like N-terminal" evidence="8">
    <location>
        <begin position="35"/>
        <end position="165"/>
    </location>
</feature>